<dbReference type="Proteomes" id="UP000028181">
    <property type="component" value="Plasmid pHAMBI540a"/>
</dbReference>
<dbReference type="KEGG" id="ngg:RG540_PA04770"/>
<geneLocation type="plasmid" evidence="4">
    <name>II</name>
</geneLocation>
<evidence type="ECO:0000313" key="4">
    <source>
        <dbReference type="Proteomes" id="UP000028181"/>
    </source>
</evidence>
<gene>
    <name evidence="3" type="ORF">RG540_PA04770</name>
</gene>
<dbReference type="GeneID" id="24261300"/>
<dbReference type="InterPro" id="IPR006016">
    <property type="entry name" value="UspA"/>
</dbReference>
<dbReference type="CDD" id="cd23659">
    <property type="entry name" value="USP_At3g01520-like"/>
    <property type="match status" value="1"/>
</dbReference>
<sequence length="145" mass="15372">MFKHVLIPTDGSPLSTSALEKALDFAHEIGAEATVLVVMEPLQVFTLNPTGMEVAYAEYDRQNNEAADGILADAKEAAKQRLVACGTVKLGSVDPASAVIETAGTYNCDVIAMASHGRSGFKAFMLGSVTMKVLAHSKTPVLVYR</sequence>
<proteinExistence type="inferred from homology"/>
<dbReference type="Gene3D" id="3.40.50.620">
    <property type="entry name" value="HUPs"/>
    <property type="match status" value="1"/>
</dbReference>
<dbReference type="PRINTS" id="PR01438">
    <property type="entry name" value="UNVRSLSTRESS"/>
</dbReference>
<dbReference type="EMBL" id="HG938354">
    <property type="protein sequence ID" value="CDN51155.1"/>
    <property type="molecule type" value="Genomic_DNA"/>
</dbReference>
<name>A0A068T105_NEOGA</name>
<dbReference type="PANTHER" id="PTHR46268">
    <property type="entry name" value="STRESS RESPONSE PROTEIN NHAX"/>
    <property type="match status" value="1"/>
</dbReference>
<keyword evidence="4" id="KW-1185">Reference proteome</keyword>
<dbReference type="InterPro" id="IPR006015">
    <property type="entry name" value="Universal_stress_UspA"/>
</dbReference>
<dbReference type="eggNOG" id="COG0589">
    <property type="taxonomic scope" value="Bacteria"/>
</dbReference>
<organism evidence="3 4">
    <name type="scientific">Neorhizobium galegae bv. orientalis str. HAMBI 540</name>
    <dbReference type="NCBI Taxonomy" id="1028800"/>
    <lineage>
        <taxon>Bacteria</taxon>
        <taxon>Pseudomonadati</taxon>
        <taxon>Pseudomonadota</taxon>
        <taxon>Alphaproteobacteria</taxon>
        <taxon>Hyphomicrobiales</taxon>
        <taxon>Rhizobiaceae</taxon>
        <taxon>Rhizobium/Agrobacterium group</taxon>
        <taxon>Neorhizobium</taxon>
    </lineage>
</organism>
<evidence type="ECO:0000259" key="2">
    <source>
        <dbReference type="Pfam" id="PF00582"/>
    </source>
</evidence>
<accession>A0A068T105</accession>
<dbReference type="InterPro" id="IPR014729">
    <property type="entry name" value="Rossmann-like_a/b/a_fold"/>
</dbReference>
<dbReference type="SUPFAM" id="SSF52402">
    <property type="entry name" value="Adenine nucleotide alpha hydrolases-like"/>
    <property type="match status" value="1"/>
</dbReference>
<dbReference type="Pfam" id="PF00582">
    <property type="entry name" value="Usp"/>
    <property type="match status" value="1"/>
</dbReference>
<dbReference type="AlphaFoldDB" id="A0A068T105"/>
<reference evidence="4" key="1">
    <citation type="journal article" date="2014" name="BMC Genomics">
        <title>Genome sequencing of two Neorhizobium galegae strains reveals a noeT gene responsible for the unusual acetylation of the nodulation factors.</title>
        <authorList>
            <person name="Osterman J."/>
            <person name="Marsh J."/>
            <person name="Laine P.K."/>
            <person name="Zeng Z."/>
            <person name="Alatalo E."/>
            <person name="Sullivan J.T."/>
            <person name="Young J.P."/>
            <person name="Thomas-Oates J."/>
            <person name="Paulin L."/>
            <person name="Lindstrom K."/>
        </authorList>
    </citation>
    <scope>NUCLEOTIDE SEQUENCE [LARGE SCALE GENOMIC DNA]</scope>
    <source>
        <strain evidence="4">HAMBI 540</strain>
    </source>
</reference>
<dbReference type="PATRIC" id="fig|1028800.3.peg.5096"/>
<dbReference type="RefSeq" id="WP_041364526.1">
    <property type="nucleotide sequence ID" value="NZ_HG938354.1"/>
</dbReference>
<dbReference type="OrthoDB" id="5564966at2"/>
<comment type="similarity">
    <text evidence="1">Belongs to the universal stress protein A family.</text>
</comment>
<keyword evidence="3" id="KW-0614">Plasmid</keyword>
<dbReference type="PANTHER" id="PTHR46268:SF6">
    <property type="entry name" value="UNIVERSAL STRESS PROTEIN UP12"/>
    <property type="match status" value="1"/>
</dbReference>
<evidence type="ECO:0000256" key="1">
    <source>
        <dbReference type="ARBA" id="ARBA00008791"/>
    </source>
</evidence>
<evidence type="ECO:0000313" key="3">
    <source>
        <dbReference type="EMBL" id="CDN51155.1"/>
    </source>
</evidence>
<protein>
    <submittedName>
        <fullName evidence="3">UspA domain protein</fullName>
    </submittedName>
</protein>
<dbReference type="HOGENOM" id="CLU_049301_11_0_5"/>
<feature type="domain" description="UspA" evidence="2">
    <location>
        <begin position="1"/>
        <end position="145"/>
    </location>
</feature>